<dbReference type="Proteomes" id="UP000255523">
    <property type="component" value="Unassembled WGS sequence"/>
</dbReference>
<dbReference type="Pfam" id="PF00834">
    <property type="entry name" value="Ribul_P_3_epim"/>
    <property type="match status" value="1"/>
</dbReference>
<dbReference type="GO" id="GO:0016857">
    <property type="term" value="F:racemase and epimerase activity, acting on carbohydrates and derivatives"/>
    <property type="evidence" value="ECO:0007669"/>
    <property type="project" value="InterPro"/>
</dbReference>
<dbReference type="InterPro" id="IPR011060">
    <property type="entry name" value="RibuloseP-bd_barrel"/>
</dbReference>
<sequence length="226" mass="25313">MSKHREIKISGSLSCIDLLHIKDQMDLINQTHLSFLHYDVVDGKFNDCFVFGDLILEKLRPLTTKPIVVHLAVEDIKPYIKPMIKAGADYLAVHYETPCDHKEVFEEIRSLGAKPILAFRCETPVPEDFLELVGQVESILKLTVNPGYAGQPIQKQALKHIQIMREYLDKANINMDIEADGNINVHTIPEVVQAGATILTGGTSGLFNDKASIQENYDLMMEAAKI</sequence>
<dbReference type="EMBL" id="UHFX01000003">
    <property type="protein sequence ID" value="SUO04716.1"/>
    <property type="molecule type" value="Genomic_DNA"/>
</dbReference>
<gene>
    <name evidence="3" type="primary">rpe_2</name>
    <name evidence="3" type="ORF">NCTC11087_01643</name>
</gene>
<dbReference type="AlphaFoldDB" id="A0A380LS69"/>
<dbReference type="SUPFAM" id="SSF51366">
    <property type="entry name" value="Ribulose-phoshate binding barrel"/>
    <property type="match status" value="1"/>
</dbReference>
<accession>A0A380LS69</accession>
<evidence type="ECO:0000313" key="4">
    <source>
        <dbReference type="Proteomes" id="UP000255523"/>
    </source>
</evidence>
<proteinExistence type="predicted"/>
<dbReference type="GO" id="GO:0005975">
    <property type="term" value="P:carbohydrate metabolic process"/>
    <property type="evidence" value="ECO:0007669"/>
    <property type="project" value="InterPro"/>
</dbReference>
<dbReference type="OrthoDB" id="1645589at2"/>
<dbReference type="PANTHER" id="PTHR11749">
    <property type="entry name" value="RIBULOSE-5-PHOSPHATE-3-EPIMERASE"/>
    <property type="match status" value="1"/>
</dbReference>
<dbReference type="GeneID" id="77462588"/>
<keyword evidence="1" id="KW-0479">Metal-binding</keyword>
<dbReference type="CDD" id="cd00429">
    <property type="entry name" value="RPE"/>
    <property type="match status" value="1"/>
</dbReference>
<dbReference type="InterPro" id="IPR013785">
    <property type="entry name" value="Aldolase_TIM"/>
</dbReference>
<name>A0A380LS69_9FIRM</name>
<protein>
    <submittedName>
        <fullName evidence="3">Ribulose-phosphate 3-epimerase</fullName>
        <ecNumber evidence="3">5.1.3.-</ecNumber>
    </submittedName>
</protein>
<keyword evidence="2 3" id="KW-0413">Isomerase</keyword>
<evidence type="ECO:0000313" key="3">
    <source>
        <dbReference type="EMBL" id="SUO04716.1"/>
    </source>
</evidence>
<evidence type="ECO:0000256" key="1">
    <source>
        <dbReference type="ARBA" id="ARBA00022723"/>
    </source>
</evidence>
<dbReference type="InterPro" id="IPR000056">
    <property type="entry name" value="Ribul_P_3_epim-like"/>
</dbReference>
<dbReference type="EC" id="5.1.3.-" evidence="3"/>
<evidence type="ECO:0000256" key="2">
    <source>
        <dbReference type="ARBA" id="ARBA00023235"/>
    </source>
</evidence>
<organism evidence="3 4">
    <name type="scientific">Faecalicoccus pleomorphus</name>
    <dbReference type="NCBI Taxonomy" id="1323"/>
    <lineage>
        <taxon>Bacteria</taxon>
        <taxon>Bacillati</taxon>
        <taxon>Bacillota</taxon>
        <taxon>Erysipelotrichia</taxon>
        <taxon>Erysipelotrichales</taxon>
        <taxon>Erysipelotrichaceae</taxon>
        <taxon>Faecalicoccus</taxon>
    </lineage>
</organism>
<dbReference type="Gene3D" id="3.20.20.70">
    <property type="entry name" value="Aldolase class I"/>
    <property type="match status" value="1"/>
</dbReference>
<keyword evidence="4" id="KW-1185">Reference proteome</keyword>
<dbReference type="GO" id="GO:0046872">
    <property type="term" value="F:metal ion binding"/>
    <property type="evidence" value="ECO:0007669"/>
    <property type="project" value="UniProtKB-KW"/>
</dbReference>
<dbReference type="RefSeq" id="WP_022790233.1">
    <property type="nucleotide sequence ID" value="NZ_UHFX01000003.1"/>
</dbReference>
<reference evidence="3 4" key="1">
    <citation type="submission" date="2018-06" db="EMBL/GenBank/DDBJ databases">
        <authorList>
            <consortium name="Pathogen Informatics"/>
            <person name="Doyle S."/>
        </authorList>
    </citation>
    <scope>NUCLEOTIDE SEQUENCE [LARGE SCALE GENOMIC DNA]</scope>
    <source>
        <strain evidence="3 4">NCTC11087</strain>
    </source>
</reference>